<sequence length="76" mass="8600">IDIPKYELLSDRRGGRTAWSARVTLTRQVGNNRYAEVFQADFWYDGSQENNAYEDAARVAFQKMGRGSPPMSPLAT</sequence>
<name>A0A3N4HHF6_ASCIM</name>
<dbReference type="Proteomes" id="UP000275078">
    <property type="component" value="Unassembled WGS sequence"/>
</dbReference>
<proteinExistence type="predicted"/>
<reference evidence="1 2" key="1">
    <citation type="journal article" date="2018" name="Nat. Ecol. Evol.">
        <title>Pezizomycetes genomes reveal the molecular basis of ectomycorrhizal truffle lifestyle.</title>
        <authorList>
            <person name="Murat C."/>
            <person name="Payen T."/>
            <person name="Noel B."/>
            <person name="Kuo A."/>
            <person name="Morin E."/>
            <person name="Chen J."/>
            <person name="Kohler A."/>
            <person name="Krizsan K."/>
            <person name="Balestrini R."/>
            <person name="Da Silva C."/>
            <person name="Montanini B."/>
            <person name="Hainaut M."/>
            <person name="Levati E."/>
            <person name="Barry K.W."/>
            <person name="Belfiori B."/>
            <person name="Cichocki N."/>
            <person name="Clum A."/>
            <person name="Dockter R.B."/>
            <person name="Fauchery L."/>
            <person name="Guy J."/>
            <person name="Iotti M."/>
            <person name="Le Tacon F."/>
            <person name="Lindquist E.A."/>
            <person name="Lipzen A."/>
            <person name="Malagnac F."/>
            <person name="Mello A."/>
            <person name="Molinier V."/>
            <person name="Miyauchi S."/>
            <person name="Poulain J."/>
            <person name="Riccioni C."/>
            <person name="Rubini A."/>
            <person name="Sitrit Y."/>
            <person name="Splivallo R."/>
            <person name="Traeger S."/>
            <person name="Wang M."/>
            <person name="Zifcakova L."/>
            <person name="Wipf D."/>
            <person name="Zambonelli A."/>
            <person name="Paolocci F."/>
            <person name="Nowrousian M."/>
            <person name="Ottonello S."/>
            <person name="Baldrian P."/>
            <person name="Spatafora J.W."/>
            <person name="Henrissat B."/>
            <person name="Nagy L.G."/>
            <person name="Aury J.M."/>
            <person name="Wincker P."/>
            <person name="Grigoriev I.V."/>
            <person name="Bonfante P."/>
            <person name="Martin F.M."/>
        </authorList>
    </citation>
    <scope>NUCLEOTIDE SEQUENCE [LARGE SCALE GENOMIC DNA]</scope>
    <source>
        <strain evidence="1 2">RN42</strain>
    </source>
</reference>
<dbReference type="PANTHER" id="PTHR42030:SF1">
    <property type="entry name" value="DRBM DOMAIN-CONTAINING PROTEIN"/>
    <property type="match status" value="1"/>
</dbReference>
<feature type="non-terminal residue" evidence="1">
    <location>
        <position position="1"/>
    </location>
</feature>
<evidence type="ECO:0000313" key="2">
    <source>
        <dbReference type="Proteomes" id="UP000275078"/>
    </source>
</evidence>
<accession>A0A3N4HHF6</accession>
<feature type="non-terminal residue" evidence="1">
    <location>
        <position position="76"/>
    </location>
</feature>
<dbReference type="EMBL" id="ML119860">
    <property type="protein sequence ID" value="RPA72486.1"/>
    <property type="molecule type" value="Genomic_DNA"/>
</dbReference>
<organism evidence="1 2">
    <name type="scientific">Ascobolus immersus RN42</name>
    <dbReference type="NCBI Taxonomy" id="1160509"/>
    <lineage>
        <taxon>Eukaryota</taxon>
        <taxon>Fungi</taxon>
        <taxon>Dikarya</taxon>
        <taxon>Ascomycota</taxon>
        <taxon>Pezizomycotina</taxon>
        <taxon>Pezizomycetes</taxon>
        <taxon>Pezizales</taxon>
        <taxon>Ascobolaceae</taxon>
        <taxon>Ascobolus</taxon>
    </lineage>
</organism>
<dbReference type="PANTHER" id="PTHR42030">
    <property type="entry name" value="DRBM DOMAIN-CONTAINING PROTEIN"/>
    <property type="match status" value="1"/>
</dbReference>
<keyword evidence="2" id="KW-1185">Reference proteome</keyword>
<protein>
    <submittedName>
        <fullName evidence="1">Uncharacterized protein</fullName>
    </submittedName>
</protein>
<dbReference type="AlphaFoldDB" id="A0A3N4HHF6"/>
<evidence type="ECO:0000313" key="1">
    <source>
        <dbReference type="EMBL" id="RPA72486.1"/>
    </source>
</evidence>
<dbReference type="OrthoDB" id="5418749at2759"/>
<gene>
    <name evidence="1" type="ORF">BJ508DRAFT_199409</name>
</gene>